<dbReference type="GO" id="GO:0000155">
    <property type="term" value="F:phosphorelay sensor kinase activity"/>
    <property type="evidence" value="ECO:0007669"/>
    <property type="project" value="InterPro"/>
</dbReference>
<comment type="caution">
    <text evidence="11">The sequence shown here is derived from an EMBL/GenBank/DDBJ whole genome shotgun (WGS) entry which is preliminary data.</text>
</comment>
<keyword evidence="7" id="KW-0472">Membrane</keyword>
<dbReference type="RefSeq" id="WP_160352845.1">
    <property type="nucleotide sequence ID" value="NZ_SDWJ01000001.1"/>
</dbReference>
<evidence type="ECO:0000313" key="11">
    <source>
        <dbReference type="EMBL" id="MVZ96907.1"/>
    </source>
</evidence>
<dbReference type="SUPFAM" id="SSF55874">
    <property type="entry name" value="ATPase domain of HSP90 chaperone/DNA topoisomerase II/histidine kinase"/>
    <property type="match status" value="1"/>
</dbReference>
<dbReference type="InterPro" id="IPR001789">
    <property type="entry name" value="Sig_transdc_resp-reg_receiver"/>
</dbReference>
<dbReference type="SMART" id="SM00387">
    <property type="entry name" value="HATPase_c"/>
    <property type="match status" value="1"/>
</dbReference>
<dbReference type="InterPro" id="IPR003594">
    <property type="entry name" value="HATPase_dom"/>
</dbReference>
<evidence type="ECO:0000256" key="7">
    <source>
        <dbReference type="SAM" id="Phobius"/>
    </source>
</evidence>
<feature type="modified residue" description="4-aspartylphosphate" evidence="6">
    <location>
        <position position="612"/>
    </location>
</feature>
<feature type="domain" description="Histidine kinase" evidence="8">
    <location>
        <begin position="185"/>
        <end position="405"/>
    </location>
</feature>
<feature type="transmembrane region" description="Helical" evidence="7">
    <location>
        <begin position="143"/>
        <end position="162"/>
    </location>
</feature>
<dbReference type="Pfam" id="PF02518">
    <property type="entry name" value="HATPase_c"/>
    <property type="match status" value="1"/>
</dbReference>
<dbReference type="SMART" id="SM00448">
    <property type="entry name" value="REC"/>
    <property type="match status" value="1"/>
</dbReference>
<dbReference type="SUPFAM" id="SSF47384">
    <property type="entry name" value="Homodimeric domain of signal transducing histidine kinase"/>
    <property type="match status" value="1"/>
</dbReference>
<keyword evidence="4" id="KW-0902">Two-component regulatory system</keyword>
<feature type="domain" description="Response regulatory" evidence="9">
    <location>
        <begin position="563"/>
        <end position="680"/>
    </location>
</feature>
<dbReference type="Pfam" id="PF00512">
    <property type="entry name" value="HisKA"/>
    <property type="match status" value="1"/>
</dbReference>
<evidence type="ECO:0000256" key="6">
    <source>
        <dbReference type="PROSITE-ProRule" id="PRU00169"/>
    </source>
</evidence>
<dbReference type="OrthoDB" id="9815202at2"/>
<dbReference type="CDD" id="cd00082">
    <property type="entry name" value="HisKA"/>
    <property type="match status" value="1"/>
</dbReference>
<dbReference type="SMART" id="SM00073">
    <property type="entry name" value="HPT"/>
    <property type="match status" value="1"/>
</dbReference>
<feature type="domain" description="HPt" evidence="10">
    <location>
        <begin position="728"/>
        <end position="828"/>
    </location>
</feature>
<dbReference type="EMBL" id="SDWJ01000001">
    <property type="protein sequence ID" value="MVZ96907.1"/>
    <property type="molecule type" value="Genomic_DNA"/>
</dbReference>
<dbReference type="InterPro" id="IPR003661">
    <property type="entry name" value="HisK_dim/P_dom"/>
</dbReference>
<dbReference type="Pfam" id="PF00072">
    <property type="entry name" value="Response_reg"/>
    <property type="match status" value="1"/>
</dbReference>
<dbReference type="SMART" id="SM00388">
    <property type="entry name" value="HisKA"/>
    <property type="match status" value="1"/>
</dbReference>
<comment type="catalytic activity">
    <reaction evidence="1">
        <text>ATP + protein L-histidine = ADP + protein N-phospho-L-histidine.</text>
        <dbReference type="EC" id="2.7.13.3"/>
    </reaction>
</comment>
<dbReference type="PROSITE" id="PS50109">
    <property type="entry name" value="HIS_KIN"/>
    <property type="match status" value="1"/>
</dbReference>
<feature type="transmembrane region" description="Helical" evidence="7">
    <location>
        <begin position="34"/>
        <end position="59"/>
    </location>
</feature>
<evidence type="ECO:0000256" key="5">
    <source>
        <dbReference type="PROSITE-ProRule" id="PRU00110"/>
    </source>
</evidence>
<evidence type="ECO:0000259" key="9">
    <source>
        <dbReference type="PROSITE" id="PS50110"/>
    </source>
</evidence>
<feature type="modified residue" description="Phosphohistidine" evidence="5">
    <location>
        <position position="767"/>
    </location>
</feature>
<dbReference type="SUPFAM" id="SSF52172">
    <property type="entry name" value="CheY-like"/>
    <property type="match status" value="1"/>
</dbReference>
<dbReference type="Pfam" id="PF01627">
    <property type="entry name" value="Hpt"/>
    <property type="match status" value="1"/>
</dbReference>
<evidence type="ECO:0000313" key="12">
    <source>
        <dbReference type="Proteomes" id="UP000471147"/>
    </source>
</evidence>
<evidence type="ECO:0000259" key="8">
    <source>
        <dbReference type="PROSITE" id="PS50109"/>
    </source>
</evidence>
<evidence type="ECO:0000259" key="10">
    <source>
        <dbReference type="PROSITE" id="PS50894"/>
    </source>
</evidence>
<dbReference type="PANTHER" id="PTHR45339">
    <property type="entry name" value="HYBRID SIGNAL TRANSDUCTION HISTIDINE KINASE J"/>
    <property type="match status" value="1"/>
</dbReference>
<name>A0A6I4LTU4_9SPHN</name>
<dbReference type="PANTHER" id="PTHR45339:SF5">
    <property type="entry name" value="HISTIDINE KINASE"/>
    <property type="match status" value="1"/>
</dbReference>
<dbReference type="AlphaFoldDB" id="A0A6I4LTU4"/>
<dbReference type="InterPro" id="IPR036097">
    <property type="entry name" value="HisK_dim/P_sf"/>
</dbReference>
<dbReference type="InterPro" id="IPR008207">
    <property type="entry name" value="Sig_transdc_His_kin_Hpt_dom"/>
</dbReference>
<dbReference type="InterPro" id="IPR004358">
    <property type="entry name" value="Sig_transdc_His_kin-like_C"/>
</dbReference>
<dbReference type="InterPro" id="IPR036890">
    <property type="entry name" value="HATPase_C_sf"/>
</dbReference>
<keyword evidence="12" id="KW-1185">Reference proteome</keyword>
<protein>
    <recommendedName>
        <fullName evidence="2">histidine kinase</fullName>
        <ecNumber evidence="2">2.7.13.3</ecNumber>
    </recommendedName>
</protein>
<keyword evidence="7" id="KW-1133">Transmembrane helix</keyword>
<feature type="transmembrane region" description="Helical" evidence="7">
    <location>
        <begin position="116"/>
        <end position="137"/>
    </location>
</feature>
<reference evidence="11 12" key="1">
    <citation type="submission" date="2019-01" db="EMBL/GenBank/DDBJ databases">
        <title>Sphingorhabdus lacus sp.nov., isolated from an oligotrophic freshwater lake.</title>
        <authorList>
            <person name="Park M."/>
        </authorList>
    </citation>
    <scope>NUCLEOTIDE SEQUENCE [LARGE SCALE GENOMIC DNA]</scope>
    <source>
        <strain evidence="11 12">IMCC26285</strain>
    </source>
</reference>
<feature type="transmembrane region" description="Helical" evidence="7">
    <location>
        <begin position="71"/>
        <end position="87"/>
    </location>
</feature>
<dbReference type="Gene3D" id="1.20.120.160">
    <property type="entry name" value="HPT domain"/>
    <property type="match status" value="1"/>
</dbReference>
<dbReference type="Proteomes" id="UP000471147">
    <property type="component" value="Unassembled WGS sequence"/>
</dbReference>
<keyword evidence="7" id="KW-0812">Transmembrane</keyword>
<dbReference type="InterPro" id="IPR005467">
    <property type="entry name" value="His_kinase_dom"/>
</dbReference>
<accession>A0A6I4LTU4</accession>
<dbReference type="PROSITE" id="PS51257">
    <property type="entry name" value="PROKAR_LIPOPROTEIN"/>
    <property type="match status" value="1"/>
</dbReference>
<dbReference type="CDD" id="cd16922">
    <property type="entry name" value="HATPase_EvgS-ArcB-TorS-like"/>
    <property type="match status" value="1"/>
</dbReference>
<evidence type="ECO:0000256" key="3">
    <source>
        <dbReference type="ARBA" id="ARBA00022553"/>
    </source>
</evidence>
<organism evidence="11 12">
    <name type="scientific">Sphingorhabdus profundilacus</name>
    <dbReference type="NCBI Taxonomy" id="2509718"/>
    <lineage>
        <taxon>Bacteria</taxon>
        <taxon>Pseudomonadati</taxon>
        <taxon>Pseudomonadota</taxon>
        <taxon>Alphaproteobacteria</taxon>
        <taxon>Sphingomonadales</taxon>
        <taxon>Sphingomonadaceae</taxon>
        <taxon>Sphingorhabdus</taxon>
    </lineage>
</organism>
<dbReference type="PRINTS" id="PR00344">
    <property type="entry name" value="BCTRLSENSOR"/>
</dbReference>
<sequence>MIAYLKQIRGQLSPEQEILRNRLVMGGASGIGCYLFAFDTIIFSAFFAYLSFNAVLYAMQKRGIRRPEERWFSAIILDVMMAFTVMMREPEHMSIFYPIILWMILGNGFRYGLKWLFIAAIFSTIAFGFIVASTEYWQRNSNLGYALTLGLMVIPAYCSTLIRKISHAKEQAEMASKAKSYFLASVSHELRTPLNAIIGYGNHLRQSEMPRAQKEMIEASVLAGEHLLHLIEQLIEVAKTGTGSAQVKTSAFRPTELLTEIRNIMAVRIEDKGLALHLQAEPLSDRLVEGPTDVLRNILLNLVGNALKFTEAGNISIHSGFSIQAGKDYIWFSVSDTGIGIAESAIERIFQPFQQADETVLNRFGGTGLGLAICKQLVEQVNGRISAESNLGRGSTFLIEVPVNLVEIEETEWVSGTSDLVHIISFGNIAPELLVEARTADNFILRHINCETPAELAAIIADKGLHQFKVALISHALARQIEPESPIWDSFADAEIAPVLVTDDNAVDIEEVALRAAFASILPASPNFAELRSAIRIGCSFARQFKPVDENAPSEKPHYQPRKILVADDNRTNRNVLGAILGTAHHEVTMVADGDEALDALENGQFDILLLDINMPRLNGIDACMMWRQIEGGRQHLPIVGVTADATADTEIRCRKAGMDLRITKPVDAKLLLATIEQLCAPSAHGAALIESIGPDPMNVVVPLAPVATPSHAAIDPSQIEYLMSIGDGVFVSGMIDGFFEDTEQTLEPLRRSVHDGKVHDFRFCAHAIKSSSNNMGAKKLAELCGKLERVTEAEFEENRFHYLRKIEQELDMVLCALRELSEEQSYERQSSSTARP</sequence>
<dbReference type="PROSITE" id="PS50894">
    <property type="entry name" value="HPT"/>
    <property type="match status" value="1"/>
</dbReference>
<dbReference type="FunFam" id="3.30.565.10:FF:000010">
    <property type="entry name" value="Sensor histidine kinase RcsC"/>
    <property type="match status" value="1"/>
</dbReference>
<dbReference type="SUPFAM" id="SSF47226">
    <property type="entry name" value="Histidine-containing phosphotransfer domain, HPT domain"/>
    <property type="match status" value="1"/>
</dbReference>
<keyword evidence="3 6" id="KW-0597">Phosphoprotein</keyword>
<dbReference type="Gene3D" id="3.30.565.10">
    <property type="entry name" value="Histidine kinase-like ATPase, C-terminal domain"/>
    <property type="match status" value="1"/>
</dbReference>
<dbReference type="InterPro" id="IPR036641">
    <property type="entry name" value="HPT_dom_sf"/>
</dbReference>
<dbReference type="GO" id="GO:0005524">
    <property type="term" value="F:ATP binding"/>
    <property type="evidence" value="ECO:0007669"/>
    <property type="project" value="UniProtKB-KW"/>
</dbReference>
<gene>
    <name evidence="11" type="ORF">EUU23_04205</name>
</gene>
<evidence type="ECO:0000256" key="4">
    <source>
        <dbReference type="ARBA" id="ARBA00023012"/>
    </source>
</evidence>
<dbReference type="PROSITE" id="PS50110">
    <property type="entry name" value="RESPONSE_REGULATORY"/>
    <property type="match status" value="1"/>
</dbReference>
<dbReference type="Gene3D" id="1.10.287.130">
    <property type="match status" value="1"/>
</dbReference>
<dbReference type="GO" id="GO:0005886">
    <property type="term" value="C:plasma membrane"/>
    <property type="evidence" value="ECO:0007669"/>
    <property type="project" value="UniProtKB-SubCell"/>
</dbReference>
<evidence type="ECO:0000256" key="2">
    <source>
        <dbReference type="ARBA" id="ARBA00012438"/>
    </source>
</evidence>
<dbReference type="EC" id="2.7.13.3" evidence="2"/>
<dbReference type="CDD" id="cd17546">
    <property type="entry name" value="REC_hyHK_CKI1_RcsC-like"/>
    <property type="match status" value="1"/>
</dbReference>
<evidence type="ECO:0000256" key="1">
    <source>
        <dbReference type="ARBA" id="ARBA00000085"/>
    </source>
</evidence>
<dbReference type="Gene3D" id="3.40.50.2300">
    <property type="match status" value="1"/>
</dbReference>
<dbReference type="InterPro" id="IPR011006">
    <property type="entry name" value="CheY-like_superfamily"/>
</dbReference>
<proteinExistence type="predicted"/>